<dbReference type="KEGG" id="abac:LuPra_00971"/>
<keyword evidence="1" id="KW-0732">Signal</keyword>
<dbReference type="RefSeq" id="WP_157898746.1">
    <property type="nucleotide sequence ID" value="NZ_CP015136.1"/>
</dbReference>
<sequence length="205" mass="22806" precursor="true">MQARTRMTLVGVMAAVLAASAPLQAQIHMRIPEDIQPPYYANLARGFQPHTDEWAVIVFYRSPDCIPPGFNLLDFLDFSGQPALCQLHIEGRVNWASLDDPYPAAQFLSGTDEVPVWFVRWSELEAAVADDLLTMGELAALPSLTVGSASFFLESIRNDTRGQRGGNEAMVVAGQLSDGRSFFVEMTEKFRDGVHLFPHMTIEFR</sequence>
<name>A0A143PHN8_LUTPR</name>
<feature type="chain" id="PRO_5007511350" evidence="1">
    <location>
        <begin position="26"/>
        <end position="205"/>
    </location>
</feature>
<reference evidence="3" key="2">
    <citation type="submission" date="2016-04" db="EMBL/GenBank/DDBJ databases">
        <title>First Complete Genome Sequence of a Subdivision 6 Acidobacterium.</title>
        <authorList>
            <person name="Huang S."/>
            <person name="Vieira S."/>
            <person name="Bunk B."/>
            <person name="Riedel T."/>
            <person name="Sproeer C."/>
            <person name="Overmann J."/>
        </authorList>
    </citation>
    <scope>NUCLEOTIDE SEQUENCE [LARGE SCALE GENOMIC DNA]</scope>
    <source>
        <strain evidence="3">DSM 100886 HEG_-6_39</strain>
    </source>
</reference>
<dbReference type="AlphaFoldDB" id="A0A143PHN8"/>
<protein>
    <submittedName>
        <fullName evidence="2">Uncharacterized protein</fullName>
    </submittedName>
</protein>
<keyword evidence="3" id="KW-1185">Reference proteome</keyword>
<reference evidence="2 3" key="1">
    <citation type="journal article" date="2016" name="Genome Announc.">
        <title>First Complete Genome Sequence of a Subdivision 6 Acidobacterium Strain.</title>
        <authorList>
            <person name="Huang S."/>
            <person name="Vieira S."/>
            <person name="Bunk B."/>
            <person name="Riedel T."/>
            <person name="Sproer C."/>
            <person name="Overmann J."/>
        </authorList>
    </citation>
    <scope>NUCLEOTIDE SEQUENCE [LARGE SCALE GENOMIC DNA]</scope>
    <source>
        <strain evidence="3">DSM 100886 HEG_-6_39</strain>
    </source>
</reference>
<evidence type="ECO:0000313" key="2">
    <source>
        <dbReference type="EMBL" id="AMY07790.1"/>
    </source>
</evidence>
<evidence type="ECO:0000256" key="1">
    <source>
        <dbReference type="SAM" id="SignalP"/>
    </source>
</evidence>
<accession>A0A143PHN8</accession>
<dbReference type="Proteomes" id="UP000076079">
    <property type="component" value="Chromosome"/>
</dbReference>
<evidence type="ECO:0000313" key="3">
    <source>
        <dbReference type="Proteomes" id="UP000076079"/>
    </source>
</evidence>
<dbReference type="OrthoDB" id="836172at2"/>
<feature type="signal peptide" evidence="1">
    <location>
        <begin position="1"/>
        <end position="25"/>
    </location>
</feature>
<gene>
    <name evidence="2" type="ORF">LuPra_00971</name>
</gene>
<proteinExistence type="predicted"/>
<organism evidence="2 3">
    <name type="scientific">Luteitalea pratensis</name>
    <dbReference type="NCBI Taxonomy" id="1855912"/>
    <lineage>
        <taxon>Bacteria</taxon>
        <taxon>Pseudomonadati</taxon>
        <taxon>Acidobacteriota</taxon>
        <taxon>Vicinamibacteria</taxon>
        <taxon>Vicinamibacterales</taxon>
        <taxon>Vicinamibacteraceae</taxon>
        <taxon>Luteitalea</taxon>
    </lineage>
</organism>
<dbReference type="EMBL" id="CP015136">
    <property type="protein sequence ID" value="AMY07790.1"/>
    <property type="molecule type" value="Genomic_DNA"/>
</dbReference>